<protein>
    <recommendedName>
        <fullName evidence="4">DUF4367 domain-containing protein</fullName>
    </recommendedName>
</protein>
<keyword evidence="1" id="KW-1133">Transmembrane helix</keyword>
<comment type="caution">
    <text evidence="2">The sequence shown here is derived from an EMBL/GenBank/DDBJ whole genome shotgun (WGS) entry which is preliminary data.</text>
</comment>
<gene>
    <name evidence="2" type="ORF">KB449_23265</name>
</gene>
<feature type="transmembrane region" description="Helical" evidence="1">
    <location>
        <begin position="48"/>
        <end position="66"/>
    </location>
</feature>
<dbReference type="Proteomes" id="UP001161691">
    <property type="component" value="Unassembled WGS sequence"/>
</dbReference>
<proteinExistence type="predicted"/>
<evidence type="ECO:0000313" key="3">
    <source>
        <dbReference type="Proteomes" id="UP001161691"/>
    </source>
</evidence>
<dbReference type="EMBL" id="JAGRPV010000001">
    <property type="protein sequence ID" value="MDI4647890.1"/>
    <property type="molecule type" value="Genomic_DNA"/>
</dbReference>
<evidence type="ECO:0000256" key="1">
    <source>
        <dbReference type="SAM" id="Phobius"/>
    </source>
</evidence>
<name>A0ABT6TNK8_9BACL</name>
<accession>A0ABT6TNK8</accession>
<reference evidence="2" key="1">
    <citation type="submission" date="2023-04" db="EMBL/GenBank/DDBJ databases">
        <title>Comparative genomic analysis of Cohnella hashimotonis sp. nov., isolated from the International Space Station.</title>
        <authorList>
            <person name="Venkateswaran K."/>
            <person name="Simpson A."/>
        </authorList>
    </citation>
    <scope>NUCLEOTIDE SEQUENCE</scope>
    <source>
        <strain evidence="2">F6_2S_P_1</strain>
    </source>
</reference>
<keyword evidence="1" id="KW-0472">Membrane</keyword>
<organism evidence="2 3">
    <name type="scientific">Cohnella hashimotonis</name>
    <dbReference type="NCBI Taxonomy" id="2826895"/>
    <lineage>
        <taxon>Bacteria</taxon>
        <taxon>Bacillati</taxon>
        <taxon>Bacillota</taxon>
        <taxon>Bacilli</taxon>
        <taxon>Bacillales</taxon>
        <taxon>Paenibacillaceae</taxon>
        <taxon>Cohnella</taxon>
    </lineage>
</organism>
<sequence>MNHSDPDWYKDLQADIFKQKKFNDRLLQKIVLRSQNAEATASKPIRSWLVHVSLASLLVVLTVLFVTHRSVGIEHQPDPIVKQGGQAQAGGLEELPDQEPAVPKPTDISSNLPLGHIDISEVPADENFVPKSVQLSHAPEEDETSYLERSAISAEKTERGFTLRTTFRTSGGVEYLFVQASEPVAEEETLQWFLTSDAYATEKKEKTEIQGHAVIYVDGEVRRVAHLITDKHIFTVMTNEGTVEECMEILEQIELNGE</sequence>
<keyword evidence="3" id="KW-1185">Reference proteome</keyword>
<evidence type="ECO:0000313" key="2">
    <source>
        <dbReference type="EMBL" id="MDI4647890.1"/>
    </source>
</evidence>
<dbReference type="RefSeq" id="WP_282910631.1">
    <property type="nucleotide sequence ID" value="NZ_JAGRPV010000001.1"/>
</dbReference>
<keyword evidence="1" id="KW-0812">Transmembrane</keyword>
<evidence type="ECO:0008006" key="4">
    <source>
        <dbReference type="Google" id="ProtNLM"/>
    </source>
</evidence>